<evidence type="ECO:0000259" key="5">
    <source>
        <dbReference type="PROSITE" id="PS51767"/>
    </source>
</evidence>
<gene>
    <name evidence="6" type="ORF">Dsin_015356</name>
</gene>
<dbReference type="InterPro" id="IPR021109">
    <property type="entry name" value="Peptidase_aspartic_dom_sf"/>
</dbReference>
<name>A0AAE0E4Y5_9ROSI</name>
<keyword evidence="3" id="KW-0378">Hydrolase</keyword>
<feature type="active site" evidence="2">
    <location>
        <position position="325"/>
    </location>
</feature>
<feature type="chain" id="PRO_5042260359" description="Peptidase A1 domain-containing protein" evidence="4">
    <location>
        <begin position="22"/>
        <end position="452"/>
    </location>
</feature>
<dbReference type="GO" id="GO:0004190">
    <property type="term" value="F:aspartic-type endopeptidase activity"/>
    <property type="evidence" value="ECO:0007669"/>
    <property type="project" value="UniProtKB-KW"/>
</dbReference>
<proteinExistence type="inferred from homology"/>
<evidence type="ECO:0000313" key="7">
    <source>
        <dbReference type="Proteomes" id="UP001281410"/>
    </source>
</evidence>
<dbReference type="InterPro" id="IPR001461">
    <property type="entry name" value="Aspartic_peptidase_A1"/>
</dbReference>
<dbReference type="EMBL" id="JANJYJ010000005">
    <property type="protein sequence ID" value="KAK3210650.1"/>
    <property type="molecule type" value="Genomic_DNA"/>
</dbReference>
<evidence type="ECO:0000256" key="4">
    <source>
        <dbReference type="SAM" id="SignalP"/>
    </source>
</evidence>
<organism evidence="6 7">
    <name type="scientific">Dipteronia sinensis</name>
    <dbReference type="NCBI Taxonomy" id="43782"/>
    <lineage>
        <taxon>Eukaryota</taxon>
        <taxon>Viridiplantae</taxon>
        <taxon>Streptophyta</taxon>
        <taxon>Embryophyta</taxon>
        <taxon>Tracheophyta</taxon>
        <taxon>Spermatophyta</taxon>
        <taxon>Magnoliopsida</taxon>
        <taxon>eudicotyledons</taxon>
        <taxon>Gunneridae</taxon>
        <taxon>Pentapetalae</taxon>
        <taxon>rosids</taxon>
        <taxon>malvids</taxon>
        <taxon>Sapindales</taxon>
        <taxon>Sapindaceae</taxon>
        <taxon>Hippocastanoideae</taxon>
        <taxon>Acereae</taxon>
        <taxon>Dipteronia</taxon>
    </lineage>
</organism>
<keyword evidence="7" id="KW-1185">Reference proteome</keyword>
<evidence type="ECO:0000313" key="6">
    <source>
        <dbReference type="EMBL" id="KAK3210650.1"/>
    </source>
</evidence>
<dbReference type="PROSITE" id="PS00141">
    <property type="entry name" value="ASP_PROTEASE"/>
    <property type="match status" value="1"/>
</dbReference>
<dbReference type="InterPro" id="IPR032799">
    <property type="entry name" value="TAXi_C"/>
</dbReference>
<dbReference type="Gene3D" id="2.40.70.10">
    <property type="entry name" value="Acid Proteases"/>
    <property type="match status" value="2"/>
</dbReference>
<dbReference type="Pfam" id="PF14543">
    <property type="entry name" value="TAXi_N"/>
    <property type="match status" value="1"/>
</dbReference>
<feature type="domain" description="Peptidase A1" evidence="5">
    <location>
        <begin position="131"/>
        <end position="446"/>
    </location>
</feature>
<protein>
    <recommendedName>
        <fullName evidence="5">Peptidase A1 domain-containing protein</fullName>
    </recommendedName>
</protein>
<comment type="caution">
    <text evidence="6">The sequence shown here is derived from an EMBL/GenBank/DDBJ whole genome shotgun (WGS) entry which is preliminary data.</text>
</comment>
<keyword evidence="3" id="KW-0645">Protease</keyword>
<keyword evidence="3" id="KW-0064">Aspartyl protease</keyword>
<evidence type="ECO:0000256" key="3">
    <source>
        <dbReference type="RuleBase" id="RU000454"/>
    </source>
</evidence>
<dbReference type="InterPro" id="IPR033121">
    <property type="entry name" value="PEPTIDASE_A1"/>
</dbReference>
<sequence length="452" mass="49493">MANNILHLLFFFTLIFSCCLKKTLVYGAVEAAYHVLDMKSLVPASTCSVSTKGFHGMQIVHRYGPCSPLGRENSPPDSRQILIKDQARVRSMNSLTSNSKYAIHGEGIVTADSFPPQALTLFGRDIGAGNYVVKAGFGTPKRDFNLIFDTGSDLTWLRCGSNGYQPSESSTSINAKCNSGPTCPFNVNYGDNSSASGYFIRDYLTLKLSDMYSDVFSNFYFGCGLQISPGFGSADGLLGVGQSGNLSIISQTNQMYAKVFCYCLPGSHSSAGFLLFGIEAQRTCKTKTTTPLSRNPNSPAYYYVNLIGITIGDQRLDISSKAIMDSGTVITRLPSPVYSALRSEFMKFMSKYPRAKQQQDQLLDTCYDLEGYGNVTLPNMVLQFPKLQVNLDPSAVIWKERESDSQVCLAFARNDDVPDKLTIIGNHQQRTLKLLYDIGNNKVGFGIGGCAN</sequence>
<dbReference type="PRINTS" id="PR00792">
    <property type="entry name" value="PEPSIN"/>
</dbReference>
<dbReference type="PANTHER" id="PTHR13683">
    <property type="entry name" value="ASPARTYL PROTEASES"/>
    <property type="match status" value="1"/>
</dbReference>
<dbReference type="AlphaFoldDB" id="A0AAE0E4Y5"/>
<dbReference type="InterPro" id="IPR032861">
    <property type="entry name" value="TAXi_N"/>
</dbReference>
<accession>A0AAE0E4Y5</accession>
<dbReference type="GO" id="GO:0006508">
    <property type="term" value="P:proteolysis"/>
    <property type="evidence" value="ECO:0007669"/>
    <property type="project" value="UniProtKB-KW"/>
</dbReference>
<feature type="signal peptide" evidence="4">
    <location>
        <begin position="1"/>
        <end position="21"/>
    </location>
</feature>
<evidence type="ECO:0000256" key="2">
    <source>
        <dbReference type="PIRSR" id="PIRSR601461-1"/>
    </source>
</evidence>
<dbReference type="PANTHER" id="PTHR13683:SF806">
    <property type="entry name" value="EUKARYOTIC ASPARTYL PROTEASE FAMILY PROTEIN"/>
    <property type="match status" value="1"/>
</dbReference>
<dbReference type="Proteomes" id="UP001281410">
    <property type="component" value="Unassembled WGS sequence"/>
</dbReference>
<reference evidence="6" key="1">
    <citation type="journal article" date="2023" name="Plant J.">
        <title>Genome sequences and population genomics provide insights into the demographic history, inbreeding, and mutation load of two 'living fossil' tree species of Dipteronia.</title>
        <authorList>
            <person name="Feng Y."/>
            <person name="Comes H.P."/>
            <person name="Chen J."/>
            <person name="Zhu S."/>
            <person name="Lu R."/>
            <person name="Zhang X."/>
            <person name="Li P."/>
            <person name="Qiu J."/>
            <person name="Olsen K.M."/>
            <person name="Qiu Y."/>
        </authorList>
    </citation>
    <scope>NUCLEOTIDE SEQUENCE</scope>
    <source>
        <strain evidence="6">NBL</strain>
    </source>
</reference>
<dbReference type="SUPFAM" id="SSF50630">
    <property type="entry name" value="Acid proteases"/>
    <property type="match status" value="1"/>
</dbReference>
<feature type="active site" evidence="2">
    <location>
        <position position="149"/>
    </location>
</feature>
<dbReference type="InterPro" id="IPR001969">
    <property type="entry name" value="Aspartic_peptidase_AS"/>
</dbReference>
<dbReference type="Pfam" id="PF14541">
    <property type="entry name" value="TAXi_C"/>
    <property type="match status" value="1"/>
</dbReference>
<keyword evidence="4" id="KW-0732">Signal</keyword>
<evidence type="ECO:0000256" key="1">
    <source>
        <dbReference type="ARBA" id="ARBA00007447"/>
    </source>
</evidence>
<dbReference type="PROSITE" id="PS51767">
    <property type="entry name" value="PEPTIDASE_A1"/>
    <property type="match status" value="1"/>
</dbReference>
<comment type="similarity">
    <text evidence="1 3">Belongs to the peptidase A1 family.</text>
</comment>